<name>A0ABQ2N7G9_9ACTN</name>
<dbReference type="InterPro" id="IPR002734">
    <property type="entry name" value="RibDG_C"/>
</dbReference>
<dbReference type="Proteomes" id="UP000655410">
    <property type="component" value="Unassembled WGS sequence"/>
</dbReference>
<proteinExistence type="predicted"/>
<dbReference type="InterPro" id="IPR024072">
    <property type="entry name" value="DHFR-like_dom_sf"/>
</dbReference>
<dbReference type="EMBL" id="BMNI01000001">
    <property type="protein sequence ID" value="GGO85732.1"/>
    <property type="molecule type" value="Genomic_DNA"/>
</dbReference>
<dbReference type="Gene3D" id="3.40.430.10">
    <property type="entry name" value="Dihydrofolate Reductase, subunit A"/>
    <property type="match status" value="1"/>
</dbReference>
<comment type="caution">
    <text evidence="5">The sequence shown here is derived from an EMBL/GenBank/DDBJ whole genome shotgun (WGS) entry which is preliminary data.</text>
</comment>
<dbReference type="PANTHER" id="PTHR38011:SF7">
    <property type="entry name" value="2,5-DIAMINO-6-RIBOSYLAMINO-4(3H)-PYRIMIDINONE 5'-PHOSPHATE REDUCTASE"/>
    <property type="match status" value="1"/>
</dbReference>
<comment type="pathway">
    <text evidence="1">Cofactor biosynthesis; riboflavin biosynthesis.</text>
</comment>
<evidence type="ECO:0000256" key="2">
    <source>
        <dbReference type="ARBA" id="ARBA00022857"/>
    </source>
</evidence>
<keyword evidence="3" id="KW-0560">Oxidoreductase</keyword>
<organism evidence="5 6">
    <name type="scientific">Nocardioides phosphati</name>
    <dbReference type="NCBI Taxonomy" id="1867775"/>
    <lineage>
        <taxon>Bacteria</taxon>
        <taxon>Bacillati</taxon>
        <taxon>Actinomycetota</taxon>
        <taxon>Actinomycetes</taxon>
        <taxon>Propionibacteriales</taxon>
        <taxon>Nocardioidaceae</taxon>
        <taxon>Nocardioides</taxon>
    </lineage>
</organism>
<evidence type="ECO:0000259" key="4">
    <source>
        <dbReference type="Pfam" id="PF01872"/>
    </source>
</evidence>
<dbReference type="SUPFAM" id="SSF53597">
    <property type="entry name" value="Dihydrofolate reductase-like"/>
    <property type="match status" value="1"/>
</dbReference>
<dbReference type="RefSeq" id="WP_188782511.1">
    <property type="nucleotide sequence ID" value="NZ_BMNI01000001.1"/>
</dbReference>
<keyword evidence="2" id="KW-0521">NADP</keyword>
<accession>A0ABQ2N7G9</accession>
<evidence type="ECO:0000256" key="1">
    <source>
        <dbReference type="ARBA" id="ARBA00005104"/>
    </source>
</evidence>
<gene>
    <name evidence="5" type="ORF">GCM10011584_06370</name>
</gene>
<sequence length="253" mass="26701">MDVLGATTHLDDPLAPYVAVDRSDPRGPCWVLANMVGGLDGSAAIGGRVAALSTEPDAALFLAMRTVADVVLVGAETIRREGYGPLLLPKARAQTRRDQGKPPFPRLAVVSRSLDLDWEGRAFTDPALEQPPFLVTCEAADPERLARARDAAEVIVAGDERVDPGLALHELAARGASVVLTEGGPTLLGELVAGGHLDELLLTLSPLMGGDPLPVAVAPPGAPLTGFTLRHVQQEGNTLFLRYERGEVPPHEQ</sequence>
<dbReference type="Pfam" id="PF01872">
    <property type="entry name" value="RibD_C"/>
    <property type="match status" value="1"/>
</dbReference>
<evidence type="ECO:0000256" key="3">
    <source>
        <dbReference type="ARBA" id="ARBA00023002"/>
    </source>
</evidence>
<feature type="domain" description="Bacterial bifunctional deaminase-reductase C-terminal" evidence="4">
    <location>
        <begin position="30"/>
        <end position="238"/>
    </location>
</feature>
<reference evidence="6" key="1">
    <citation type="journal article" date="2019" name="Int. J. Syst. Evol. Microbiol.">
        <title>The Global Catalogue of Microorganisms (GCM) 10K type strain sequencing project: providing services to taxonomists for standard genome sequencing and annotation.</title>
        <authorList>
            <consortium name="The Broad Institute Genomics Platform"/>
            <consortium name="The Broad Institute Genome Sequencing Center for Infectious Disease"/>
            <person name="Wu L."/>
            <person name="Ma J."/>
        </authorList>
    </citation>
    <scope>NUCLEOTIDE SEQUENCE [LARGE SCALE GENOMIC DNA]</scope>
    <source>
        <strain evidence="6">CGMCC 4.7371</strain>
    </source>
</reference>
<dbReference type="InterPro" id="IPR050765">
    <property type="entry name" value="Riboflavin_Biosynth_HTPR"/>
</dbReference>
<protein>
    <recommendedName>
        <fullName evidence="4">Bacterial bifunctional deaminase-reductase C-terminal domain-containing protein</fullName>
    </recommendedName>
</protein>
<evidence type="ECO:0000313" key="5">
    <source>
        <dbReference type="EMBL" id="GGO85732.1"/>
    </source>
</evidence>
<evidence type="ECO:0000313" key="6">
    <source>
        <dbReference type="Proteomes" id="UP000655410"/>
    </source>
</evidence>
<dbReference type="PANTHER" id="PTHR38011">
    <property type="entry name" value="DIHYDROFOLATE REDUCTASE FAMILY PROTEIN (AFU_ORTHOLOGUE AFUA_8G06820)"/>
    <property type="match status" value="1"/>
</dbReference>
<keyword evidence="6" id="KW-1185">Reference proteome</keyword>